<organism evidence="2 3">
    <name type="scientific">Aspergillus caelatus</name>
    <dbReference type="NCBI Taxonomy" id="61420"/>
    <lineage>
        <taxon>Eukaryota</taxon>
        <taxon>Fungi</taxon>
        <taxon>Dikarya</taxon>
        <taxon>Ascomycota</taxon>
        <taxon>Pezizomycotina</taxon>
        <taxon>Eurotiomycetes</taxon>
        <taxon>Eurotiomycetidae</taxon>
        <taxon>Eurotiales</taxon>
        <taxon>Aspergillaceae</taxon>
        <taxon>Aspergillus</taxon>
        <taxon>Aspergillus subgen. Circumdati</taxon>
    </lineage>
</organism>
<dbReference type="AlphaFoldDB" id="A0A5N7AAB6"/>
<gene>
    <name evidence="2" type="ORF">BDV27DRAFT_171163</name>
</gene>
<evidence type="ECO:0000313" key="2">
    <source>
        <dbReference type="EMBL" id="KAE8366019.1"/>
    </source>
</evidence>
<dbReference type="GeneID" id="43659969"/>
<keyword evidence="1" id="KW-0732">Signal</keyword>
<dbReference type="Proteomes" id="UP000326268">
    <property type="component" value="Unassembled WGS sequence"/>
</dbReference>
<feature type="chain" id="PRO_5024853019" evidence="1">
    <location>
        <begin position="21"/>
        <end position="379"/>
    </location>
</feature>
<feature type="signal peptide" evidence="1">
    <location>
        <begin position="1"/>
        <end position="20"/>
    </location>
</feature>
<reference evidence="2 3" key="1">
    <citation type="submission" date="2019-04" db="EMBL/GenBank/DDBJ databases">
        <title>Friends and foes A comparative genomics studyof 23 Aspergillus species from section Flavi.</title>
        <authorList>
            <consortium name="DOE Joint Genome Institute"/>
            <person name="Kjaerbolling I."/>
            <person name="Vesth T."/>
            <person name="Frisvad J.C."/>
            <person name="Nybo J.L."/>
            <person name="Theobald S."/>
            <person name="Kildgaard S."/>
            <person name="Isbrandt T."/>
            <person name="Kuo A."/>
            <person name="Sato A."/>
            <person name="Lyhne E.K."/>
            <person name="Kogle M.E."/>
            <person name="Wiebenga A."/>
            <person name="Kun R.S."/>
            <person name="Lubbers R.J."/>
            <person name="Makela M.R."/>
            <person name="Barry K."/>
            <person name="Chovatia M."/>
            <person name="Clum A."/>
            <person name="Daum C."/>
            <person name="Haridas S."/>
            <person name="He G."/>
            <person name="LaButti K."/>
            <person name="Lipzen A."/>
            <person name="Mondo S."/>
            <person name="Riley R."/>
            <person name="Salamov A."/>
            <person name="Simmons B.A."/>
            <person name="Magnuson J.K."/>
            <person name="Henrissat B."/>
            <person name="Mortensen U.H."/>
            <person name="Larsen T.O."/>
            <person name="Devries R.P."/>
            <person name="Grigoriev I.V."/>
            <person name="Machida M."/>
            <person name="Baker S.E."/>
            <person name="Andersen M.R."/>
        </authorList>
    </citation>
    <scope>NUCLEOTIDE SEQUENCE [LARGE SCALE GENOMIC DNA]</scope>
    <source>
        <strain evidence="2 3">CBS 763.97</strain>
    </source>
</reference>
<name>A0A5N7AAB6_9EURO</name>
<dbReference type="EMBL" id="ML737620">
    <property type="protein sequence ID" value="KAE8366019.1"/>
    <property type="molecule type" value="Genomic_DNA"/>
</dbReference>
<sequence>MNYRSSCTLLLVVVVGTAMAQICTPEYGYEGYSYIINNQSDLDEISAKCTTVNGSIAMSHNYTGAFHLPNIRNITGSFKWFQDPDHIGVYPEPTSISLPDLEFLGHSLYFNSLPTLKSFTAPKLKIVGWNADIDYAEEVDLRSLAESEYFSVRGNVSSLRLDSLRQVRQLMLICNKEKCGREASPHDSLDVSLPALNDVGHLHLEGRFSHLDTPMLNNITGIGPGYYGIKLLTVGGPPINVSFPELKHIQGAADMSLEGNIASLSMANTRNLSVWLNVNAYDRLDINLPFEEAGTIILRGNISSVQFPNLKSVDQLQVNTDASLDCESFKETIMTAVNVSDYQLTCTVKNSASHLGLNLGAKVAFGSVVGVIVGLAMWC</sequence>
<accession>A0A5N7AAB6</accession>
<proteinExistence type="predicted"/>
<keyword evidence="3" id="KW-1185">Reference proteome</keyword>
<dbReference type="OrthoDB" id="536881at2759"/>
<dbReference type="RefSeq" id="XP_031929100.1">
    <property type="nucleotide sequence ID" value="XM_032075523.1"/>
</dbReference>
<protein>
    <submittedName>
        <fullName evidence="2">Uncharacterized protein</fullName>
    </submittedName>
</protein>
<evidence type="ECO:0000256" key="1">
    <source>
        <dbReference type="SAM" id="SignalP"/>
    </source>
</evidence>
<dbReference type="SUPFAM" id="SSF52058">
    <property type="entry name" value="L domain-like"/>
    <property type="match status" value="1"/>
</dbReference>
<evidence type="ECO:0000313" key="3">
    <source>
        <dbReference type="Proteomes" id="UP000326268"/>
    </source>
</evidence>